<dbReference type="GO" id="GO:0000287">
    <property type="term" value="F:magnesium ion binding"/>
    <property type="evidence" value="ECO:0007669"/>
    <property type="project" value="TreeGrafter"/>
</dbReference>
<keyword evidence="1" id="KW-0175">Coiled coil</keyword>
<evidence type="ECO:0000256" key="2">
    <source>
        <dbReference type="SAM" id="MobiDB-lite"/>
    </source>
</evidence>
<accession>A0A7S1YRQ0</accession>
<reference evidence="3" key="1">
    <citation type="submission" date="2021-01" db="EMBL/GenBank/DDBJ databases">
        <authorList>
            <person name="Corre E."/>
            <person name="Pelletier E."/>
            <person name="Niang G."/>
            <person name="Scheremetjew M."/>
            <person name="Finn R."/>
            <person name="Kale V."/>
            <person name="Holt S."/>
            <person name="Cochrane G."/>
            <person name="Meng A."/>
            <person name="Brown T."/>
            <person name="Cohen L."/>
        </authorList>
    </citation>
    <scope>NUCLEOTIDE SEQUENCE</scope>
    <source>
        <strain evidence="3">Pop2</strain>
    </source>
</reference>
<dbReference type="PANTHER" id="PTHR10000">
    <property type="entry name" value="PHOSPHOSERINE PHOSPHATASE"/>
    <property type="match status" value="1"/>
</dbReference>
<name>A0A7S1YRQ0_9STRA</name>
<gene>
    <name evidence="3" type="ORF">DBRI1063_LOCUS3675</name>
</gene>
<dbReference type="GO" id="GO:0005829">
    <property type="term" value="C:cytosol"/>
    <property type="evidence" value="ECO:0007669"/>
    <property type="project" value="TreeGrafter"/>
</dbReference>
<dbReference type="Gene3D" id="3.40.50.1000">
    <property type="entry name" value="HAD superfamily/HAD-like"/>
    <property type="match status" value="1"/>
</dbReference>
<protein>
    <submittedName>
        <fullName evidence="3">Uncharacterized protein</fullName>
    </submittedName>
</protein>
<dbReference type="Pfam" id="PF08282">
    <property type="entry name" value="Hydrolase_3"/>
    <property type="match status" value="2"/>
</dbReference>
<dbReference type="Gene3D" id="3.30.1240.10">
    <property type="match status" value="1"/>
</dbReference>
<feature type="coiled-coil region" evidence="1">
    <location>
        <begin position="312"/>
        <end position="346"/>
    </location>
</feature>
<evidence type="ECO:0000256" key="1">
    <source>
        <dbReference type="SAM" id="Coils"/>
    </source>
</evidence>
<dbReference type="InterPro" id="IPR023214">
    <property type="entry name" value="HAD_sf"/>
</dbReference>
<dbReference type="SFLD" id="SFLDS00003">
    <property type="entry name" value="Haloacid_Dehalogenase"/>
    <property type="match status" value="1"/>
</dbReference>
<dbReference type="SUPFAM" id="SSF56784">
    <property type="entry name" value="HAD-like"/>
    <property type="match status" value="1"/>
</dbReference>
<dbReference type="EMBL" id="HBGN01005688">
    <property type="protein sequence ID" value="CAD9317267.1"/>
    <property type="molecule type" value="Transcribed_RNA"/>
</dbReference>
<dbReference type="AlphaFoldDB" id="A0A7S1YRQ0"/>
<dbReference type="PROSITE" id="PS01229">
    <property type="entry name" value="COF_2"/>
    <property type="match status" value="1"/>
</dbReference>
<proteinExistence type="predicted"/>
<feature type="compositionally biased region" description="Basic residues" evidence="2">
    <location>
        <begin position="1"/>
        <end position="13"/>
    </location>
</feature>
<dbReference type="SFLD" id="SFLDG01140">
    <property type="entry name" value="C2.B:_Phosphomannomutase_and_P"/>
    <property type="match status" value="1"/>
</dbReference>
<feature type="compositionally biased region" description="Low complexity" evidence="2">
    <location>
        <begin position="14"/>
        <end position="30"/>
    </location>
</feature>
<dbReference type="GO" id="GO:0016791">
    <property type="term" value="F:phosphatase activity"/>
    <property type="evidence" value="ECO:0007669"/>
    <property type="project" value="TreeGrafter"/>
</dbReference>
<dbReference type="InterPro" id="IPR036412">
    <property type="entry name" value="HAD-like_sf"/>
</dbReference>
<evidence type="ECO:0000313" key="3">
    <source>
        <dbReference type="EMBL" id="CAD9317267.1"/>
    </source>
</evidence>
<sequence>MTIHSLHKTKTKRMTATTATSNDPAAAAAKNDAITLDEEKKSESFSSSSYPSQNYRMVALDLDGTLLGNDHQMSQATVDYLRTLHKKGFIVSIATGRTASSAIEHIDRLDLPYSEGEGFPLVSANGALGLRVLKRSTPPCSVPPSPSMDTAELFHEPVPQNVTIKALNLAKKLGFVTNYYIGHDIYANATTPSHFTLAKKYGDLTNIHHVYCTDDYAAAMDRGLPSKLLVLCGNDHIDTTTATLAQELKGEAHVIRGSPPWFVEVLNINVCKGFGFQKMCRSLGIKMEESITFGDGDNDIEFIQMAGKGFAMKNARENVKVIADEVTEWTNEEDGVIRTLQRLEKEGLLHFSNN</sequence>
<dbReference type="PANTHER" id="PTHR10000:SF8">
    <property type="entry name" value="HAD SUPERFAMILY HYDROLASE-LIKE, TYPE 3"/>
    <property type="match status" value="1"/>
</dbReference>
<organism evidence="3">
    <name type="scientific">Ditylum brightwellii</name>
    <dbReference type="NCBI Taxonomy" id="49249"/>
    <lineage>
        <taxon>Eukaryota</taxon>
        <taxon>Sar</taxon>
        <taxon>Stramenopiles</taxon>
        <taxon>Ochrophyta</taxon>
        <taxon>Bacillariophyta</taxon>
        <taxon>Mediophyceae</taxon>
        <taxon>Lithodesmiophycidae</taxon>
        <taxon>Lithodesmiales</taxon>
        <taxon>Lithodesmiaceae</taxon>
        <taxon>Ditylum</taxon>
    </lineage>
</organism>
<feature type="region of interest" description="Disordered" evidence="2">
    <location>
        <begin position="1"/>
        <end position="30"/>
    </location>
</feature>